<comment type="subcellular location">
    <subcellularLocation>
        <location evidence="1">Cell membrane</location>
        <topology evidence="1">Multi-pass membrane protein</topology>
    </subcellularLocation>
</comment>
<feature type="transmembrane region" description="Helical" evidence="7">
    <location>
        <begin position="415"/>
        <end position="431"/>
    </location>
</feature>
<keyword evidence="2" id="KW-0813">Transport</keyword>
<dbReference type="GO" id="GO:0046677">
    <property type="term" value="P:response to antibiotic"/>
    <property type="evidence" value="ECO:0007669"/>
    <property type="project" value="UniProtKB-KW"/>
</dbReference>
<organism evidence="9 10">
    <name type="scientific">Streptomyces noursei</name>
    <name type="common">Streptomyces albulus</name>
    <dbReference type="NCBI Taxonomy" id="1971"/>
    <lineage>
        <taxon>Bacteria</taxon>
        <taxon>Bacillati</taxon>
        <taxon>Actinomycetota</taxon>
        <taxon>Actinomycetes</taxon>
        <taxon>Kitasatosporales</taxon>
        <taxon>Streptomycetaceae</taxon>
        <taxon>Streptomyces</taxon>
    </lineage>
</organism>
<dbReference type="Proteomes" id="UP000288351">
    <property type="component" value="Unassembled WGS sequence"/>
</dbReference>
<feature type="transmembrane region" description="Helical" evidence="7">
    <location>
        <begin position="149"/>
        <end position="171"/>
    </location>
</feature>
<feature type="transmembrane region" description="Helical" evidence="7">
    <location>
        <begin position="344"/>
        <end position="363"/>
    </location>
</feature>
<dbReference type="InterPro" id="IPR011701">
    <property type="entry name" value="MFS"/>
</dbReference>
<evidence type="ECO:0000256" key="3">
    <source>
        <dbReference type="ARBA" id="ARBA00022692"/>
    </source>
</evidence>
<evidence type="ECO:0000313" key="10">
    <source>
        <dbReference type="Proteomes" id="UP000288351"/>
    </source>
</evidence>
<protein>
    <submittedName>
        <fullName evidence="9">MFS transporter</fullName>
    </submittedName>
</protein>
<feature type="transmembrane region" description="Helical" evidence="7">
    <location>
        <begin position="242"/>
        <end position="259"/>
    </location>
</feature>
<evidence type="ECO:0000256" key="7">
    <source>
        <dbReference type="SAM" id="Phobius"/>
    </source>
</evidence>
<dbReference type="EMBL" id="BHXC01000001">
    <property type="protein sequence ID" value="GCB87409.1"/>
    <property type="molecule type" value="Genomic_DNA"/>
</dbReference>
<evidence type="ECO:0000259" key="8">
    <source>
        <dbReference type="PROSITE" id="PS50850"/>
    </source>
</evidence>
<feature type="transmembrane region" description="Helical" evidence="7">
    <location>
        <begin position="177"/>
        <end position="198"/>
    </location>
</feature>
<evidence type="ECO:0000256" key="2">
    <source>
        <dbReference type="ARBA" id="ARBA00022448"/>
    </source>
</evidence>
<dbReference type="AlphaFoldDB" id="A0A401QPQ8"/>
<feature type="transmembrane region" description="Helical" evidence="7">
    <location>
        <begin position="315"/>
        <end position="332"/>
    </location>
</feature>
<feature type="domain" description="Major facilitator superfamily (MFS) profile" evidence="8">
    <location>
        <begin position="24"/>
        <end position="459"/>
    </location>
</feature>
<feature type="transmembrane region" description="Helical" evidence="7">
    <location>
        <begin position="437"/>
        <end position="455"/>
    </location>
</feature>
<dbReference type="InterPro" id="IPR020846">
    <property type="entry name" value="MFS_dom"/>
</dbReference>
<sequence>MTVTTELPGTNTPPEPRGRAAGLALLSVCLGYFMVLLDGSALNIALPSIQQDVHGTMSTLQWLVNLYTIPLASLLLSSGALADRVGSRKVFMWALSGFALTSLLCALSPNLGVLIACRALQGVAAAGVLPTTLAIIARNYPVLADRAKAITVWGATGGIALVVGPIGGGLLTQTFGWRSIFLVNVPVGAFALWLSWRYAQETERRMERSYDLFGQLTAIASLGLIVAALIEGGARGWTDPYTLVLGAAGLLSLLAFALVEKRVAAPMLPLAMFRRRAFSAAITAGFAYQFGAFGLQFIIAIFIEAQWGYSASEAGTFLLPFAVLLTIGTSYLNRRWKTRGMRWLLLVGSSIATIGTVLCLAAGDEKTWPILAIGFGITGLGGGILAPSINGAALAEADSQYSGIASGVLNTFRQMGLAVGVAVLGAILAGGNRVTDLRIDLAIGALCFLTVALLSRRHIHR</sequence>
<dbReference type="InterPro" id="IPR036259">
    <property type="entry name" value="MFS_trans_sf"/>
</dbReference>
<comment type="caution">
    <text evidence="9">The sequence shown here is derived from an EMBL/GenBank/DDBJ whole genome shotgun (WGS) entry which is preliminary data.</text>
</comment>
<evidence type="ECO:0000256" key="6">
    <source>
        <dbReference type="ARBA" id="ARBA00023251"/>
    </source>
</evidence>
<feature type="transmembrane region" description="Helical" evidence="7">
    <location>
        <begin position="119"/>
        <end position="137"/>
    </location>
</feature>
<dbReference type="CDD" id="cd17321">
    <property type="entry name" value="MFS_MMR_MDR_like"/>
    <property type="match status" value="1"/>
</dbReference>
<dbReference type="RefSeq" id="WP_020930922.1">
    <property type="nucleotide sequence ID" value="NZ_BHXC01000001.1"/>
</dbReference>
<dbReference type="PANTHER" id="PTHR42718">
    <property type="entry name" value="MAJOR FACILITATOR SUPERFAMILY MULTIDRUG TRANSPORTER MFSC"/>
    <property type="match status" value="1"/>
</dbReference>
<name>A0A401QPQ8_STRNR</name>
<feature type="transmembrane region" description="Helical" evidence="7">
    <location>
        <begin position="20"/>
        <end position="42"/>
    </location>
</feature>
<evidence type="ECO:0000313" key="9">
    <source>
        <dbReference type="EMBL" id="GCB87409.1"/>
    </source>
</evidence>
<proteinExistence type="predicted"/>
<feature type="transmembrane region" description="Helical" evidence="7">
    <location>
        <begin position="90"/>
        <end position="113"/>
    </location>
</feature>
<evidence type="ECO:0000256" key="4">
    <source>
        <dbReference type="ARBA" id="ARBA00022989"/>
    </source>
</evidence>
<evidence type="ECO:0000256" key="5">
    <source>
        <dbReference type="ARBA" id="ARBA00023136"/>
    </source>
</evidence>
<gene>
    <name evidence="9" type="primary">mmr_1</name>
    <name evidence="9" type="ORF">SALB_00060</name>
</gene>
<dbReference type="PANTHER" id="PTHR42718:SF9">
    <property type="entry name" value="MAJOR FACILITATOR SUPERFAMILY MULTIDRUG TRANSPORTER MFSC"/>
    <property type="match status" value="1"/>
</dbReference>
<dbReference type="GO" id="GO:0005886">
    <property type="term" value="C:plasma membrane"/>
    <property type="evidence" value="ECO:0007669"/>
    <property type="project" value="UniProtKB-SubCell"/>
</dbReference>
<accession>A0A401QPQ8</accession>
<dbReference type="PROSITE" id="PS50850">
    <property type="entry name" value="MFS"/>
    <property type="match status" value="1"/>
</dbReference>
<dbReference type="GO" id="GO:0022857">
    <property type="term" value="F:transmembrane transporter activity"/>
    <property type="evidence" value="ECO:0007669"/>
    <property type="project" value="InterPro"/>
</dbReference>
<keyword evidence="5 7" id="KW-0472">Membrane</keyword>
<keyword evidence="3 7" id="KW-0812">Transmembrane</keyword>
<keyword evidence="6" id="KW-0046">Antibiotic resistance</keyword>
<dbReference type="Gene3D" id="1.20.1720.10">
    <property type="entry name" value="Multidrug resistance protein D"/>
    <property type="match status" value="1"/>
</dbReference>
<evidence type="ECO:0000256" key="1">
    <source>
        <dbReference type="ARBA" id="ARBA00004651"/>
    </source>
</evidence>
<feature type="transmembrane region" description="Helical" evidence="7">
    <location>
        <begin position="62"/>
        <end position="83"/>
    </location>
</feature>
<feature type="transmembrane region" description="Helical" evidence="7">
    <location>
        <begin position="280"/>
        <end position="303"/>
    </location>
</feature>
<dbReference type="SUPFAM" id="SSF103473">
    <property type="entry name" value="MFS general substrate transporter"/>
    <property type="match status" value="1"/>
</dbReference>
<dbReference type="Gene3D" id="1.20.1250.20">
    <property type="entry name" value="MFS general substrate transporter like domains"/>
    <property type="match status" value="1"/>
</dbReference>
<reference evidence="9 10" key="1">
    <citation type="journal article" date="2019" name="Microbiol. Resour. Announc.">
        <title>Draft Genome Sequence of the Most Traditional epsilon-Poly-l-Lysine Producer, Streptomyces albulus NBRC14147.</title>
        <authorList>
            <person name="Yamanaka K."/>
            <person name="Hamano Y."/>
        </authorList>
    </citation>
    <scope>NUCLEOTIDE SEQUENCE [LARGE SCALE GENOMIC DNA]</scope>
    <source>
        <strain evidence="9 10">NBRC 14147</strain>
    </source>
</reference>
<dbReference type="Pfam" id="PF07690">
    <property type="entry name" value="MFS_1"/>
    <property type="match status" value="1"/>
</dbReference>
<feature type="transmembrane region" description="Helical" evidence="7">
    <location>
        <begin position="369"/>
        <end position="394"/>
    </location>
</feature>
<feature type="transmembrane region" description="Helical" evidence="7">
    <location>
        <begin position="210"/>
        <end position="230"/>
    </location>
</feature>
<keyword evidence="4 7" id="KW-1133">Transmembrane helix</keyword>